<protein>
    <submittedName>
        <fullName evidence="1">Uncharacterized protein</fullName>
    </submittedName>
</protein>
<dbReference type="InterPro" id="IPR011989">
    <property type="entry name" value="ARM-like"/>
</dbReference>
<dbReference type="RefSeq" id="WP_213412451.1">
    <property type="nucleotide sequence ID" value="NZ_BOVK01000031.1"/>
</dbReference>
<accession>A0A8J4H6Z6</accession>
<comment type="caution">
    <text evidence="1">The sequence shown here is derived from an EMBL/GenBank/DDBJ whole genome shotgun (WGS) entry which is preliminary data.</text>
</comment>
<dbReference type="Gene3D" id="1.25.10.10">
    <property type="entry name" value="Leucine-rich Repeat Variant"/>
    <property type="match status" value="1"/>
</dbReference>
<sequence>MAWEVPFLRALRSRKVQEMLSILDSLSTNHARTPAQAVKVQALKMIRSHCDHADDAYKMGCALADSSSIVGDELGAILIAEHYHVDPQEATLRLYHLADSANWEVREWAASACSIVLDHHFESYYPALLEWTQSSSPHIRRAVAVAVKYSAKSRDESKANQLIDLIEPLLYDTDPYVKKNVGAFAIGGGLLKYFPSHVIQRIRIWIEIDNEQVRWNLAKIFTSAEGAKYMLEFKDDVIPVLLSDKRPSIVRAVKSMHTVAKKRGLEHIWERESKYRH</sequence>
<dbReference type="AlphaFoldDB" id="A0A8J4H6Z6"/>
<dbReference type="EMBL" id="BOVK01000031">
    <property type="protein sequence ID" value="GIQ69663.1"/>
    <property type="molecule type" value="Genomic_DNA"/>
</dbReference>
<gene>
    <name evidence="1" type="ORF">XYCOK13_24870</name>
</gene>
<evidence type="ECO:0000313" key="1">
    <source>
        <dbReference type="EMBL" id="GIQ69663.1"/>
    </source>
</evidence>
<proteinExistence type="predicted"/>
<dbReference type="SUPFAM" id="SSF48371">
    <property type="entry name" value="ARM repeat"/>
    <property type="match status" value="1"/>
</dbReference>
<keyword evidence="2" id="KW-1185">Reference proteome</keyword>
<name>A0A8J4H6Z6_9BACL</name>
<dbReference type="InterPro" id="IPR014825">
    <property type="entry name" value="DNA_alkylation"/>
</dbReference>
<organism evidence="1 2">
    <name type="scientific">Xylanibacillus composti</name>
    <dbReference type="NCBI Taxonomy" id="1572762"/>
    <lineage>
        <taxon>Bacteria</taxon>
        <taxon>Bacillati</taxon>
        <taxon>Bacillota</taxon>
        <taxon>Bacilli</taxon>
        <taxon>Bacillales</taxon>
        <taxon>Paenibacillaceae</taxon>
        <taxon>Xylanibacillus</taxon>
    </lineage>
</organism>
<dbReference type="Pfam" id="PF08713">
    <property type="entry name" value="DNA_alkylation"/>
    <property type="match status" value="1"/>
</dbReference>
<dbReference type="Proteomes" id="UP000677918">
    <property type="component" value="Unassembled WGS sequence"/>
</dbReference>
<dbReference type="InterPro" id="IPR016024">
    <property type="entry name" value="ARM-type_fold"/>
</dbReference>
<reference evidence="1" key="1">
    <citation type="submission" date="2021-04" db="EMBL/GenBank/DDBJ databases">
        <title>Draft genome sequence of Xylanibacillus composti strain K13.</title>
        <authorList>
            <person name="Uke A."/>
            <person name="Chhe C."/>
            <person name="Baramee S."/>
            <person name="Kosugi A."/>
        </authorList>
    </citation>
    <scope>NUCLEOTIDE SEQUENCE</scope>
    <source>
        <strain evidence="1">K13</strain>
    </source>
</reference>
<evidence type="ECO:0000313" key="2">
    <source>
        <dbReference type="Proteomes" id="UP000677918"/>
    </source>
</evidence>